<dbReference type="OrthoDB" id="9971601at2759"/>
<dbReference type="AlphaFoldDB" id="A0A0D2ASW4"/>
<dbReference type="STRING" id="253628.A0A0D2ASW4"/>
<evidence type="ECO:0000313" key="1">
    <source>
        <dbReference type="EMBL" id="KIW02249.1"/>
    </source>
</evidence>
<accession>A0A0D2ASW4</accession>
<gene>
    <name evidence="1" type="ORF">PV09_06401</name>
</gene>
<protein>
    <recommendedName>
        <fullName evidence="3">Metallo-beta-lactamase domain-containing protein</fullName>
    </recommendedName>
</protein>
<name>A0A0D2ASW4_9PEZI</name>
<dbReference type="SUPFAM" id="SSF56281">
    <property type="entry name" value="Metallo-hydrolase/oxidoreductase"/>
    <property type="match status" value="1"/>
</dbReference>
<dbReference type="VEuPathDB" id="FungiDB:PV09_06401"/>
<dbReference type="GeneID" id="27314374"/>
<dbReference type="Proteomes" id="UP000053259">
    <property type="component" value="Unassembled WGS sequence"/>
</dbReference>
<evidence type="ECO:0008006" key="3">
    <source>
        <dbReference type="Google" id="ProtNLM"/>
    </source>
</evidence>
<dbReference type="PANTHER" id="PTHR36142:SF2">
    <property type="entry name" value="METALLO-HYDROLASE_OXIDOREDUCTASE SUPERFAMILY PROTEIN"/>
    <property type="match status" value="1"/>
</dbReference>
<dbReference type="Gene3D" id="3.60.15.10">
    <property type="entry name" value="Ribonuclease Z/Hydroxyacylglutathione hydrolase-like"/>
    <property type="match status" value="1"/>
</dbReference>
<dbReference type="HOGENOM" id="CLU_047435_1_0_1"/>
<sequence length="335" mass="37159">MDLPDELRSSILASQGKDPILHHLNADSSWLFQVPNSTFQPGRKFFNILIDPWLSGPQSDVASWFSKQWHAIAPHYSSIAAVEALCWHVERLLDAASVEEKPGKIDAVVISHEFTDHCHEGTMRQLDPKTALFANDKAIQLIKSWKHFDQASIHEIPGFSPDWLALSRPPLPKSLSISRLQNGGDFLYYHSAVVISFLDPDLNAGKCLIYTPHGLPCTNENPLLSCTPPLQTLALLHGLHDVSIPWGGPFKSGTQQLNLGAHNALKLQRQIKAKYWLSTHDEVKKGGGLVGLLLKRKVIPLDDALKMEKRGEQDAESAEDAKVIDMENGKGMVLL</sequence>
<dbReference type="RefSeq" id="XP_016212118.1">
    <property type="nucleotide sequence ID" value="XM_016360036.1"/>
</dbReference>
<evidence type="ECO:0000313" key="2">
    <source>
        <dbReference type="Proteomes" id="UP000053259"/>
    </source>
</evidence>
<dbReference type="PANTHER" id="PTHR36142">
    <property type="entry name" value="METALLO-HYDROLASE/OXIDOREDUCTASE SUPERFAMILY PROTEIN"/>
    <property type="match status" value="1"/>
</dbReference>
<dbReference type="EMBL" id="KN847550">
    <property type="protein sequence ID" value="KIW02249.1"/>
    <property type="molecule type" value="Genomic_DNA"/>
</dbReference>
<dbReference type="InParanoid" id="A0A0D2ASW4"/>
<reference evidence="1 2" key="1">
    <citation type="submission" date="2015-01" db="EMBL/GenBank/DDBJ databases">
        <title>The Genome Sequence of Ochroconis gallopava CBS43764.</title>
        <authorList>
            <consortium name="The Broad Institute Genomics Platform"/>
            <person name="Cuomo C."/>
            <person name="de Hoog S."/>
            <person name="Gorbushina A."/>
            <person name="Stielow B."/>
            <person name="Teixiera M."/>
            <person name="Abouelleil A."/>
            <person name="Chapman S.B."/>
            <person name="Priest M."/>
            <person name="Young S.K."/>
            <person name="Wortman J."/>
            <person name="Nusbaum C."/>
            <person name="Birren B."/>
        </authorList>
    </citation>
    <scope>NUCLEOTIDE SEQUENCE [LARGE SCALE GENOMIC DNA]</scope>
    <source>
        <strain evidence="1 2">CBS 43764</strain>
    </source>
</reference>
<dbReference type="InterPro" id="IPR036866">
    <property type="entry name" value="RibonucZ/Hydroxyglut_hydro"/>
</dbReference>
<organism evidence="1 2">
    <name type="scientific">Verruconis gallopava</name>
    <dbReference type="NCBI Taxonomy" id="253628"/>
    <lineage>
        <taxon>Eukaryota</taxon>
        <taxon>Fungi</taxon>
        <taxon>Dikarya</taxon>
        <taxon>Ascomycota</taxon>
        <taxon>Pezizomycotina</taxon>
        <taxon>Dothideomycetes</taxon>
        <taxon>Pleosporomycetidae</taxon>
        <taxon>Venturiales</taxon>
        <taxon>Sympoventuriaceae</taxon>
        <taxon>Verruconis</taxon>
    </lineage>
</organism>
<keyword evidence="2" id="KW-1185">Reference proteome</keyword>
<proteinExistence type="predicted"/>